<proteinExistence type="predicted"/>
<reference evidence="2 3" key="1">
    <citation type="submission" date="2022-07" db="EMBL/GenBank/DDBJ databases">
        <title>Novel species in genus cellulomonas.</title>
        <authorList>
            <person name="Ye L."/>
        </authorList>
    </citation>
    <scope>NUCLEOTIDE SEQUENCE [LARGE SCALE GENOMIC DNA]</scope>
    <source>
        <strain evidence="3">zg-Y908</strain>
    </source>
</reference>
<dbReference type="InterPro" id="IPR059166">
    <property type="entry name" value="PLD-like_cat"/>
</dbReference>
<organism evidence="2 3">
    <name type="scientific">Cellulomonas wangsupingiae</name>
    <dbReference type="NCBI Taxonomy" id="2968085"/>
    <lineage>
        <taxon>Bacteria</taxon>
        <taxon>Bacillati</taxon>
        <taxon>Actinomycetota</taxon>
        <taxon>Actinomycetes</taxon>
        <taxon>Micrococcales</taxon>
        <taxon>Cellulomonadaceae</taxon>
        <taxon>Cellulomonas</taxon>
    </lineage>
</organism>
<sequence>MTLVPESRVLLTDALRPPAGHRVDVVVGTTYSLDLTALLLAPLSFAVSEQVEGDVSRVDPIRLLEAVRRHTEHTTVFCQAGGIHVPSRYRSILTFVEDSVVEVTAPAEDAIFHPKLWALRFAGPGGAVSHRVVILSRNMTFDRSWDTALVLNEASDGAIDAAPAADFVRGLPARALRGLPADRTRQVDDLASTLATVRLAAPTPFTGGALLPIGLDGADVWPFPERAYRVLAISPFLTRQAVRALGHVADERTLVSRAESLDLLGSDALTGWKVDVLQRLVEVEPDGDVAESQPARSEFESGTAGLHAKTFVVDLPDGTSMTVTGSANLTGAPWGRSVEFGAKLTGPTAACGVASVLDGSPGVPGLSALLQDYHPATTAGVDDPAIETSYTLERFHRFLASNLPVTHVARLDDDRAQLSVSVEIPPFVPGMTRIWPVSLPDGHAQPLAPTTTWTLAHLNVTPFLVVETTAGDGDARVTRRCVLMGDLRGDVDSRRHDAIFDVLRSKQDVLRYLLFLLGDPSYDALLAEIAGSGEEGFHPESRGTRQDVALLEPLIRAIGRDDDALARVASLVEDLRAMPNGHELVPDDFDTLWDAVWQVHREARR</sequence>
<dbReference type="PROSITE" id="PS50035">
    <property type="entry name" value="PLD"/>
    <property type="match status" value="1"/>
</dbReference>
<dbReference type="EMBL" id="CP101989">
    <property type="protein sequence ID" value="UUI64879.1"/>
    <property type="molecule type" value="Genomic_DNA"/>
</dbReference>
<dbReference type="SUPFAM" id="SSF56024">
    <property type="entry name" value="Phospholipase D/nuclease"/>
    <property type="match status" value="1"/>
</dbReference>
<evidence type="ECO:0000313" key="2">
    <source>
        <dbReference type="EMBL" id="UUI64879.1"/>
    </source>
</evidence>
<gene>
    <name evidence="2" type="ORF">NP075_17475</name>
</gene>
<dbReference type="CDD" id="cd09176">
    <property type="entry name" value="PLDc_unchar6"/>
    <property type="match status" value="1"/>
</dbReference>
<evidence type="ECO:0000259" key="1">
    <source>
        <dbReference type="PROSITE" id="PS50035"/>
    </source>
</evidence>
<evidence type="ECO:0000313" key="3">
    <source>
        <dbReference type="Proteomes" id="UP001317322"/>
    </source>
</evidence>
<dbReference type="RefSeq" id="WP_227563369.1">
    <property type="nucleotide sequence ID" value="NZ_CP101989.1"/>
</dbReference>
<feature type="domain" description="PLD phosphodiesterase" evidence="1">
    <location>
        <begin position="302"/>
        <end position="333"/>
    </location>
</feature>
<protein>
    <submittedName>
        <fullName evidence="2">Phospholipase D family protein</fullName>
    </submittedName>
</protein>
<keyword evidence="3" id="KW-1185">Reference proteome</keyword>
<accession>A0ABY5K345</accession>
<dbReference type="Proteomes" id="UP001317322">
    <property type="component" value="Chromosome"/>
</dbReference>
<dbReference type="InterPro" id="IPR001736">
    <property type="entry name" value="PLipase_D/transphosphatidylase"/>
</dbReference>
<name>A0ABY5K345_9CELL</name>